<keyword evidence="3" id="KW-0413">Isomerase</keyword>
<evidence type="ECO:0000313" key="5">
    <source>
        <dbReference type="Proteomes" id="UP001140293"/>
    </source>
</evidence>
<dbReference type="SUPFAM" id="SSF52096">
    <property type="entry name" value="ClpP/crotonase"/>
    <property type="match status" value="1"/>
</dbReference>
<comment type="caution">
    <text evidence="4">The sequence shown here is derived from an EMBL/GenBank/DDBJ whole genome shotgun (WGS) entry which is preliminary data.</text>
</comment>
<gene>
    <name evidence="4" type="ORF">H7I41_07065</name>
</gene>
<evidence type="ECO:0000256" key="2">
    <source>
        <dbReference type="ARBA" id="ARBA00023140"/>
    </source>
</evidence>
<dbReference type="EMBL" id="JACKSJ010000056">
    <property type="protein sequence ID" value="MCV7169681.1"/>
    <property type="molecule type" value="Genomic_DNA"/>
</dbReference>
<dbReference type="PANTHER" id="PTHR43684">
    <property type="match status" value="1"/>
</dbReference>
<dbReference type="GO" id="GO:0004165">
    <property type="term" value="F:delta(3)-delta(2)-enoyl-CoA isomerase activity"/>
    <property type="evidence" value="ECO:0007669"/>
    <property type="project" value="UniProtKB-ARBA"/>
</dbReference>
<dbReference type="CDD" id="cd06558">
    <property type="entry name" value="crotonase-like"/>
    <property type="match status" value="1"/>
</dbReference>
<sequence length="254" mass="27160">MTLQISDEGAVRTITLDRPASLNAFNEALYDATTIALREADADPQVSVVVLTGAGRAFSAGNDLNDMAARVTDPDYQPGEYGFPGLMEALLDLRKPLVCAVNGLAVGIGTTILGYADLVFMSSAARLKCPFTSLGVAPEAASSYLLPQLIGRQNAAWILLSSEWIDATEAQRMGVAWRVCEPEDLLAEAHRHAGLLASRPLPSLMAVKHTMVEPTRKAIRDAIAREYAQFAELLGSAANSEALAAFADRRDQGE</sequence>
<proteinExistence type="predicted"/>
<dbReference type="Proteomes" id="UP001140293">
    <property type="component" value="Unassembled WGS sequence"/>
</dbReference>
<accession>A0A9X3BUP8</accession>
<evidence type="ECO:0000313" key="4">
    <source>
        <dbReference type="EMBL" id="MCV7169681.1"/>
    </source>
</evidence>
<reference evidence="4" key="1">
    <citation type="submission" date="2020-07" db="EMBL/GenBank/DDBJ databases">
        <authorList>
            <person name="Pettersson B.M.F."/>
            <person name="Behra P.R.K."/>
            <person name="Ramesh M."/>
            <person name="Das S."/>
            <person name="Dasgupta S."/>
            <person name="Kirsebom L.A."/>
        </authorList>
    </citation>
    <scope>NUCLEOTIDE SEQUENCE</scope>
    <source>
        <strain evidence="4">DSM 44615</strain>
    </source>
</reference>
<name>A0A9X3BUP8_9MYCO</name>
<dbReference type="RefSeq" id="WP_264011872.1">
    <property type="nucleotide sequence ID" value="NZ_JACKSJ010000056.1"/>
</dbReference>
<keyword evidence="5" id="KW-1185">Reference proteome</keyword>
<evidence type="ECO:0000256" key="1">
    <source>
        <dbReference type="ARBA" id="ARBA00004275"/>
    </source>
</evidence>
<dbReference type="InterPro" id="IPR029045">
    <property type="entry name" value="ClpP/crotonase-like_dom_sf"/>
</dbReference>
<dbReference type="InterPro" id="IPR001753">
    <property type="entry name" value="Enoyl-CoA_hydra/iso"/>
</dbReference>
<evidence type="ECO:0000256" key="3">
    <source>
        <dbReference type="ARBA" id="ARBA00023235"/>
    </source>
</evidence>
<keyword evidence="2" id="KW-0576">Peroxisome</keyword>
<protein>
    <submittedName>
        <fullName evidence="4">Enoyl-CoA hydratase/isomerase family protein</fullName>
    </submittedName>
</protein>
<dbReference type="Gene3D" id="3.90.226.10">
    <property type="entry name" value="2-enoyl-CoA Hydratase, Chain A, domain 1"/>
    <property type="match status" value="1"/>
</dbReference>
<comment type="subcellular location">
    <subcellularLocation>
        <location evidence="1">Peroxisome</location>
    </subcellularLocation>
</comment>
<dbReference type="Pfam" id="PF00378">
    <property type="entry name" value="ECH_1"/>
    <property type="match status" value="1"/>
</dbReference>
<dbReference type="AlphaFoldDB" id="A0A9X3BUP8"/>
<dbReference type="InterPro" id="IPR051053">
    <property type="entry name" value="ECH/Chromodomain_protein"/>
</dbReference>
<reference evidence="4" key="2">
    <citation type="journal article" date="2022" name="BMC Genomics">
        <title>Comparative genome analysis of mycobacteria focusing on tRNA and non-coding RNA.</title>
        <authorList>
            <person name="Behra P.R.K."/>
            <person name="Pettersson B.M.F."/>
            <person name="Ramesh M."/>
            <person name="Das S."/>
            <person name="Dasgupta S."/>
            <person name="Kirsebom L.A."/>
        </authorList>
    </citation>
    <scope>NUCLEOTIDE SEQUENCE</scope>
    <source>
        <strain evidence="4">DSM 44615</strain>
    </source>
</reference>
<dbReference type="PANTHER" id="PTHR43684:SF1">
    <property type="entry name" value="ENOYL-COA DELTA ISOMERASE 2"/>
    <property type="match status" value="1"/>
</dbReference>
<organism evidence="4 5">
    <name type="scientific">[Mycobacterium] manitobense</name>
    <dbReference type="NCBI Taxonomy" id="190147"/>
    <lineage>
        <taxon>Bacteria</taxon>
        <taxon>Bacillati</taxon>
        <taxon>Actinomycetota</taxon>
        <taxon>Actinomycetes</taxon>
        <taxon>Mycobacteriales</taxon>
        <taxon>Mycobacteriaceae</taxon>
        <taxon>Mycolicibacterium</taxon>
    </lineage>
</organism>